<dbReference type="Gene3D" id="3.30.1150.10">
    <property type="match status" value="1"/>
</dbReference>
<evidence type="ECO:0000313" key="3">
    <source>
        <dbReference type="Proteomes" id="UP000241736"/>
    </source>
</evidence>
<sequence length="269" mass="29233">MRTILLACLLLAGPAATASEQSHFRATVKGELTIGTDGGVLEVRFDDAAWMKPPVREGYEDQIRSWRFEPILEDGKAVNAIGRMSLQLSAMRDDEAGRAEFRIDRAYFLDPEPADGAAGEDRAGLLRPPVYPADAARAGVGAFVGMVVRLDADGLPEQVAMEKLAFSGVEPRSHGRRLATQFEKATLAAARSWRFPGYEAGQVLRVPVTYSPPRFPAQSAGWVQVFPTVREVPAWVLAEHGARQPVELAASGERGSERLRLLTPLSPEG</sequence>
<gene>
    <name evidence="2" type="ORF">C6N40_07330</name>
</gene>
<reference evidence="2 3" key="1">
    <citation type="submission" date="2018-03" db="EMBL/GenBank/DDBJ databases">
        <title>Arenimonas caeni sp. nov., isolated from activated sludge.</title>
        <authorList>
            <person name="Liu H."/>
        </authorList>
    </citation>
    <scope>NUCLEOTIDE SEQUENCE [LARGE SCALE GENOMIC DNA]</scope>
    <source>
        <strain evidence="3">z29</strain>
    </source>
</reference>
<keyword evidence="3" id="KW-1185">Reference proteome</keyword>
<name>A0A2P6M9C3_9GAMM</name>
<dbReference type="Proteomes" id="UP000241736">
    <property type="component" value="Unassembled WGS sequence"/>
</dbReference>
<evidence type="ECO:0000256" key="1">
    <source>
        <dbReference type="SAM" id="SignalP"/>
    </source>
</evidence>
<organism evidence="2 3">
    <name type="scientific">Arenimonas caeni</name>
    <dbReference type="NCBI Taxonomy" id="2058085"/>
    <lineage>
        <taxon>Bacteria</taxon>
        <taxon>Pseudomonadati</taxon>
        <taxon>Pseudomonadota</taxon>
        <taxon>Gammaproteobacteria</taxon>
        <taxon>Lysobacterales</taxon>
        <taxon>Lysobacteraceae</taxon>
        <taxon>Arenimonas</taxon>
    </lineage>
</organism>
<dbReference type="AlphaFoldDB" id="A0A2P6M9C3"/>
<dbReference type="OrthoDB" id="5982524at2"/>
<keyword evidence="1" id="KW-0732">Signal</keyword>
<dbReference type="SUPFAM" id="SSF74653">
    <property type="entry name" value="TolA/TonB C-terminal domain"/>
    <property type="match status" value="1"/>
</dbReference>
<feature type="chain" id="PRO_5015201986" description="TonB C-terminal domain-containing protein" evidence="1">
    <location>
        <begin position="19"/>
        <end position="269"/>
    </location>
</feature>
<evidence type="ECO:0000313" key="2">
    <source>
        <dbReference type="EMBL" id="PRH82590.1"/>
    </source>
</evidence>
<proteinExistence type="predicted"/>
<dbReference type="RefSeq" id="WP_106990362.1">
    <property type="nucleotide sequence ID" value="NZ_KZ679088.1"/>
</dbReference>
<feature type="signal peptide" evidence="1">
    <location>
        <begin position="1"/>
        <end position="18"/>
    </location>
</feature>
<evidence type="ECO:0008006" key="4">
    <source>
        <dbReference type="Google" id="ProtNLM"/>
    </source>
</evidence>
<protein>
    <recommendedName>
        <fullName evidence="4">TonB C-terminal domain-containing protein</fullName>
    </recommendedName>
</protein>
<dbReference type="EMBL" id="PVLF01000007">
    <property type="protein sequence ID" value="PRH82590.1"/>
    <property type="molecule type" value="Genomic_DNA"/>
</dbReference>
<accession>A0A2P6M9C3</accession>
<comment type="caution">
    <text evidence="2">The sequence shown here is derived from an EMBL/GenBank/DDBJ whole genome shotgun (WGS) entry which is preliminary data.</text>
</comment>